<evidence type="ECO:0000313" key="3">
    <source>
        <dbReference type="Proteomes" id="UP001218246"/>
    </source>
</evidence>
<keyword evidence="1" id="KW-0472">Membrane</keyword>
<keyword evidence="1" id="KW-0812">Transmembrane</keyword>
<gene>
    <name evidence="2" type="ORF">P6P90_02820</name>
</gene>
<evidence type="ECO:0000313" key="2">
    <source>
        <dbReference type="EMBL" id="MDG5752933.1"/>
    </source>
</evidence>
<reference evidence="2 3" key="1">
    <citation type="submission" date="2023-04" db="EMBL/GenBank/DDBJ databases">
        <title>Ectobacillus antri isolated from activated sludge.</title>
        <authorList>
            <person name="Yan P."/>
            <person name="Liu X."/>
        </authorList>
    </citation>
    <scope>NUCLEOTIDE SEQUENCE [LARGE SCALE GENOMIC DNA]</scope>
    <source>
        <strain evidence="2 3">C18H</strain>
    </source>
</reference>
<proteinExistence type="predicted"/>
<organism evidence="2 3">
    <name type="scientific">Ectobacillus antri</name>
    <dbReference type="NCBI Taxonomy" id="2486280"/>
    <lineage>
        <taxon>Bacteria</taxon>
        <taxon>Bacillati</taxon>
        <taxon>Bacillota</taxon>
        <taxon>Bacilli</taxon>
        <taxon>Bacillales</taxon>
        <taxon>Bacillaceae</taxon>
        <taxon>Ectobacillus</taxon>
    </lineage>
</organism>
<name>A0ABT6H2E3_9BACI</name>
<dbReference type="EMBL" id="JARULN010000001">
    <property type="protein sequence ID" value="MDG5752933.1"/>
    <property type="molecule type" value="Genomic_DNA"/>
</dbReference>
<keyword evidence="3" id="KW-1185">Reference proteome</keyword>
<comment type="caution">
    <text evidence="2">The sequence shown here is derived from an EMBL/GenBank/DDBJ whole genome shotgun (WGS) entry which is preliminary data.</text>
</comment>
<protein>
    <submittedName>
        <fullName evidence="2">Uncharacterized protein</fullName>
    </submittedName>
</protein>
<keyword evidence="1" id="KW-1133">Transmembrane helix</keyword>
<dbReference type="Proteomes" id="UP001218246">
    <property type="component" value="Unassembled WGS sequence"/>
</dbReference>
<dbReference type="RefSeq" id="WP_164464213.1">
    <property type="nucleotide sequence ID" value="NZ_JARRRY010000001.1"/>
</dbReference>
<accession>A0ABT6H2E3</accession>
<feature type="transmembrane region" description="Helical" evidence="1">
    <location>
        <begin position="6"/>
        <end position="25"/>
    </location>
</feature>
<evidence type="ECO:0000256" key="1">
    <source>
        <dbReference type="SAM" id="Phobius"/>
    </source>
</evidence>
<sequence>MEYVFEALVIIISLCIPLVFVVLFLHELIKGLGSSTVITSKQENPYQES</sequence>